<keyword evidence="2" id="KW-1134">Transmembrane beta strand</keyword>
<comment type="similarity">
    <text evidence="1 2">Belongs to the outer membrane factor (OMF) (TC 1.B.17) family.</text>
</comment>
<dbReference type="Gene3D" id="2.20.200.10">
    <property type="entry name" value="Outer membrane efflux proteins (OEP)"/>
    <property type="match status" value="1"/>
</dbReference>
<accession>A0A1Y6D3I2</accession>
<protein>
    <submittedName>
        <fullName evidence="4">Efflux transporter, outer membrane factor (OMF) lipoprotein, NodT family</fullName>
    </submittedName>
</protein>
<dbReference type="GO" id="GO:0009279">
    <property type="term" value="C:cell outer membrane"/>
    <property type="evidence" value="ECO:0007669"/>
    <property type="project" value="UniProtKB-SubCell"/>
</dbReference>
<keyword evidence="2 4" id="KW-0449">Lipoprotein</keyword>
<keyword evidence="5" id="KW-1185">Reference proteome</keyword>
<evidence type="ECO:0000256" key="1">
    <source>
        <dbReference type="ARBA" id="ARBA00007613"/>
    </source>
</evidence>
<keyword evidence="3" id="KW-0175">Coiled coil</keyword>
<dbReference type="InterPro" id="IPR010131">
    <property type="entry name" value="MdtP/NodT-like"/>
</dbReference>
<keyword evidence="2" id="KW-0812">Transmembrane</keyword>
<evidence type="ECO:0000313" key="4">
    <source>
        <dbReference type="EMBL" id="SMF97508.1"/>
    </source>
</evidence>
<evidence type="ECO:0000256" key="3">
    <source>
        <dbReference type="SAM" id="Coils"/>
    </source>
</evidence>
<sequence>MSCAALIQGCTLGPDFRRPELSTAASYTGVRPVTPPSQRIRVGRDIPAEWWTLFRSHELKGLIERAFINNPDLASAQASLAQVRENLASQQSGTLPSFQASAMSRYQSIASGMFGNPNGPDYRFAIYDISASVSYTVDLFGKVRRQIEDQTAQEEYQRFQLEAAYLTLAGNIVANAVQEASLRGQLASLEELAELQRQGLDILRQQAQLGAVAESAVLSQASAFNESQANLIALRQQLAQSRHQLAVLTGRFPGEPLPEEFTLDDLQAPTELPLSVPLKLVEQRPDVRSAEAAAHSASAQVGVATAKMFPDISLKADLGSFATQASQLLMPGSGIWGVGLNLAQPLFEWGKNTHAQQAAIAGFQQAAAKYRSSVLQAFQDVANTLKNLEADHQTLEVQASSVQIAQENLTLAQAQSETGGLSYLALLDSQRNYKQAQLGWIKARATLLGDSAALFQALGGGWWNRTPPTTPPTDKTEN</sequence>
<evidence type="ECO:0000313" key="5">
    <source>
        <dbReference type="Proteomes" id="UP000192923"/>
    </source>
</evidence>
<reference evidence="4 5" key="1">
    <citation type="submission" date="2016-12" db="EMBL/GenBank/DDBJ databases">
        <authorList>
            <person name="Song W.-J."/>
            <person name="Kurnit D.M."/>
        </authorList>
    </citation>
    <scope>NUCLEOTIDE SEQUENCE [LARGE SCALE GENOMIC DNA]</scope>
    <source>
        <strain evidence="4 5">175</strain>
    </source>
</reference>
<feature type="coiled-coil region" evidence="3">
    <location>
        <begin position="378"/>
        <end position="405"/>
    </location>
</feature>
<dbReference type="RefSeq" id="WP_176225395.1">
    <property type="nucleotide sequence ID" value="NZ_FXAM01000002.1"/>
</dbReference>
<dbReference type="AlphaFoldDB" id="A0A1Y6D3I2"/>
<dbReference type="NCBIfam" id="TIGR01845">
    <property type="entry name" value="outer_NodT"/>
    <property type="match status" value="1"/>
</dbReference>
<organism evidence="4 5">
    <name type="scientific">Methylomagnum ishizawai</name>
    <dbReference type="NCBI Taxonomy" id="1760988"/>
    <lineage>
        <taxon>Bacteria</taxon>
        <taxon>Pseudomonadati</taxon>
        <taxon>Pseudomonadota</taxon>
        <taxon>Gammaproteobacteria</taxon>
        <taxon>Methylococcales</taxon>
        <taxon>Methylococcaceae</taxon>
        <taxon>Methylomagnum</taxon>
    </lineage>
</organism>
<dbReference type="GO" id="GO:0015562">
    <property type="term" value="F:efflux transmembrane transporter activity"/>
    <property type="evidence" value="ECO:0007669"/>
    <property type="project" value="InterPro"/>
</dbReference>
<dbReference type="Gene3D" id="1.20.1600.10">
    <property type="entry name" value="Outer membrane efflux proteins (OEP)"/>
    <property type="match status" value="1"/>
</dbReference>
<dbReference type="STRING" id="1760988.SAMN02949497_0538"/>
<dbReference type="PANTHER" id="PTHR30203">
    <property type="entry name" value="OUTER MEMBRANE CATION EFFLUX PROTEIN"/>
    <property type="match status" value="1"/>
</dbReference>
<proteinExistence type="inferred from homology"/>
<dbReference type="SUPFAM" id="SSF56954">
    <property type="entry name" value="Outer membrane efflux proteins (OEP)"/>
    <property type="match status" value="1"/>
</dbReference>
<keyword evidence="2" id="KW-0564">Palmitate</keyword>
<dbReference type="EMBL" id="FXAM01000002">
    <property type="protein sequence ID" value="SMF97508.1"/>
    <property type="molecule type" value="Genomic_DNA"/>
</dbReference>
<dbReference type="Proteomes" id="UP000192923">
    <property type="component" value="Unassembled WGS sequence"/>
</dbReference>
<dbReference type="InterPro" id="IPR003423">
    <property type="entry name" value="OMP_efflux"/>
</dbReference>
<name>A0A1Y6D3I2_9GAMM</name>
<evidence type="ECO:0000256" key="2">
    <source>
        <dbReference type="RuleBase" id="RU362097"/>
    </source>
</evidence>
<keyword evidence="2" id="KW-0472">Membrane</keyword>
<dbReference type="Pfam" id="PF02321">
    <property type="entry name" value="OEP"/>
    <property type="match status" value="2"/>
</dbReference>
<comment type="subcellular location">
    <subcellularLocation>
        <location evidence="2">Cell outer membrane</location>
        <topology evidence="2">Lipid-anchor</topology>
    </subcellularLocation>
</comment>
<dbReference type="PANTHER" id="PTHR30203:SF33">
    <property type="entry name" value="BLR4455 PROTEIN"/>
    <property type="match status" value="1"/>
</dbReference>
<gene>
    <name evidence="4" type="ORF">SAMN02949497_0538</name>
</gene>